<comment type="subcellular location">
    <subcellularLocation>
        <location evidence="1 12">Endoplasmic reticulum membrane</location>
        <topology evidence="1 12">Multi-pass membrane protein</topology>
    </subcellularLocation>
</comment>
<evidence type="ECO:0000256" key="3">
    <source>
        <dbReference type="ARBA" id="ARBA00008698"/>
    </source>
</evidence>
<evidence type="ECO:0000256" key="5">
    <source>
        <dbReference type="ARBA" id="ARBA00022502"/>
    </source>
</evidence>
<dbReference type="GO" id="GO:0031501">
    <property type="term" value="C:mannosyltransferase complex"/>
    <property type="evidence" value="ECO:0007669"/>
    <property type="project" value="TreeGrafter"/>
</dbReference>
<keyword evidence="6 12" id="KW-0328">Glycosyltransferase</keyword>
<dbReference type="PhylomeDB" id="A0A061B370"/>
<feature type="transmembrane region" description="Helical" evidence="12">
    <location>
        <begin position="293"/>
        <end position="316"/>
    </location>
</feature>
<feature type="transmembrane region" description="Helical" evidence="12">
    <location>
        <begin position="129"/>
        <end position="158"/>
    </location>
</feature>
<feature type="transmembrane region" description="Helical" evidence="12">
    <location>
        <begin position="90"/>
        <end position="109"/>
    </location>
</feature>
<evidence type="ECO:0000256" key="6">
    <source>
        <dbReference type="ARBA" id="ARBA00022676"/>
    </source>
</evidence>
<evidence type="ECO:0000256" key="7">
    <source>
        <dbReference type="ARBA" id="ARBA00022679"/>
    </source>
</evidence>
<feature type="transmembrane region" description="Helical" evidence="12">
    <location>
        <begin position="9"/>
        <end position="28"/>
    </location>
</feature>
<dbReference type="GO" id="GO:0004376">
    <property type="term" value="F:GPI mannosyltransferase activity"/>
    <property type="evidence" value="ECO:0007669"/>
    <property type="project" value="InterPro"/>
</dbReference>
<dbReference type="UniPathway" id="UPA00196"/>
<dbReference type="GO" id="GO:0000009">
    <property type="term" value="F:alpha-1,6-mannosyltransferase activity"/>
    <property type="evidence" value="ECO:0007669"/>
    <property type="project" value="InterPro"/>
</dbReference>
<dbReference type="PANTHER" id="PTHR12468:SF2">
    <property type="entry name" value="GPI MANNOSYLTRANSFERASE 2"/>
    <property type="match status" value="1"/>
</dbReference>
<gene>
    <name evidence="13" type="ORF">CYFA0S_07e02212g</name>
</gene>
<sequence>MLTRHRHRVIIVATLLVSKLLHVSLLRLTPTQFDLSTPGATLLEKTIRWDAVYFNSLFSKGPQFEHEWVFGPLWAKTVFALSNFTNLPSLIVGLILSNVAQLCSALVLYEYTMILSSGFSSIALKSSVLFLWSSMGVFGTVAYSENFAALWSIIGLYLREASFLNQKSSVYIFSSIFFTLAFWTRSNCIVLGAIYLYDLLTHQKKRSLFAGILLGIGVFASLYPPYSEFCPGRPWCNDLVPSLYSYAQKKYWNNGFMKYWTPNNLFNFIVASPIITLNFLASKHYYNTRLQPIVISSALFLSIIIFFAHVQIIVRISSFLPLQFWYLAHEVTEGRGQYWVLYLTIWIPLQTILYAGFLPPA</sequence>
<evidence type="ECO:0000256" key="4">
    <source>
        <dbReference type="ARBA" id="ARBA00013795"/>
    </source>
</evidence>
<dbReference type="AlphaFoldDB" id="A0A061B370"/>
<proteinExistence type="inferred from homology"/>
<evidence type="ECO:0000256" key="12">
    <source>
        <dbReference type="RuleBase" id="RU363112"/>
    </source>
</evidence>
<keyword evidence="5 12" id="KW-0337">GPI-anchor biosynthesis</keyword>
<evidence type="ECO:0000256" key="2">
    <source>
        <dbReference type="ARBA" id="ARBA00004687"/>
    </source>
</evidence>
<comment type="function">
    <text evidence="12">Mannosyltransferase involved in glycosylphosphatidylinositol-anchor biosynthesis.</text>
</comment>
<keyword evidence="9 12" id="KW-0256">Endoplasmic reticulum</keyword>
<evidence type="ECO:0000256" key="8">
    <source>
        <dbReference type="ARBA" id="ARBA00022692"/>
    </source>
</evidence>
<dbReference type="GO" id="GO:0005789">
    <property type="term" value="C:endoplasmic reticulum membrane"/>
    <property type="evidence" value="ECO:0007669"/>
    <property type="project" value="UniProtKB-SubCell"/>
</dbReference>
<reference evidence="13" key="1">
    <citation type="journal article" date="2014" name="Genome Announc.">
        <title>Genome sequence of the yeast Cyberlindnera fabianii (Hansenula fabianii).</title>
        <authorList>
            <person name="Freel K.C."/>
            <person name="Sarilar V."/>
            <person name="Neuveglise C."/>
            <person name="Devillers H."/>
            <person name="Friedrich A."/>
            <person name="Schacherer J."/>
        </authorList>
    </citation>
    <scope>NUCLEOTIDE SEQUENCE</scope>
    <source>
        <strain evidence="13">YJS4271</strain>
    </source>
</reference>
<protein>
    <recommendedName>
        <fullName evidence="4 12">GPI mannosyltransferase 2</fullName>
        <ecNumber evidence="12">2.4.1.-</ecNumber>
    </recommendedName>
</protein>
<evidence type="ECO:0000256" key="10">
    <source>
        <dbReference type="ARBA" id="ARBA00022989"/>
    </source>
</evidence>
<feature type="transmembrane region" description="Helical" evidence="12">
    <location>
        <begin position="336"/>
        <end position="357"/>
    </location>
</feature>
<evidence type="ECO:0000256" key="9">
    <source>
        <dbReference type="ARBA" id="ARBA00022824"/>
    </source>
</evidence>
<feature type="transmembrane region" description="Helical" evidence="12">
    <location>
        <begin position="265"/>
        <end position="281"/>
    </location>
</feature>
<comment type="pathway">
    <text evidence="2 12">Glycolipid biosynthesis; glycosylphosphatidylinositol-anchor biosynthesis.</text>
</comment>
<name>A0A061B370_CYBFA</name>
<keyword evidence="10 12" id="KW-1133">Transmembrane helix</keyword>
<comment type="similarity">
    <text evidence="3 12">Belongs to the PIGV family.</text>
</comment>
<dbReference type="Pfam" id="PF04188">
    <property type="entry name" value="Mannosyl_trans2"/>
    <property type="match status" value="2"/>
</dbReference>
<feature type="transmembrane region" description="Helical" evidence="12">
    <location>
        <begin position="170"/>
        <end position="196"/>
    </location>
</feature>
<keyword evidence="7 12" id="KW-0808">Transferase</keyword>
<dbReference type="InterPro" id="IPR007315">
    <property type="entry name" value="PIG-V/Gpi18"/>
</dbReference>
<keyword evidence="8 12" id="KW-0812">Transmembrane</keyword>
<dbReference type="EC" id="2.4.1.-" evidence="12"/>
<dbReference type="PANTHER" id="PTHR12468">
    <property type="entry name" value="GPI MANNOSYLTRANSFERASE 2"/>
    <property type="match status" value="1"/>
</dbReference>
<keyword evidence="11 12" id="KW-0472">Membrane</keyword>
<dbReference type="EMBL" id="LK052892">
    <property type="protein sequence ID" value="CDR41445.1"/>
    <property type="molecule type" value="Genomic_DNA"/>
</dbReference>
<dbReference type="GO" id="GO:0006506">
    <property type="term" value="P:GPI anchor biosynthetic process"/>
    <property type="evidence" value="ECO:0007669"/>
    <property type="project" value="UniProtKB-UniPathway"/>
</dbReference>
<feature type="transmembrane region" description="Helical" evidence="12">
    <location>
        <begin position="208"/>
        <end position="226"/>
    </location>
</feature>
<organism evidence="13">
    <name type="scientific">Cyberlindnera fabianii</name>
    <name type="common">Yeast</name>
    <name type="synonym">Hansenula fabianii</name>
    <dbReference type="NCBI Taxonomy" id="36022"/>
    <lineage>
        <taxon>Eukaryota</taxon>
        <taxon>Fungi</taxon>
        <taxon>Dikarya</taxon>
        <taxon>Ascomycota</taxon>
        <taxon>Saccharomycotina</taxon>
        <taxon>Saccharomycetes</taxon>
        <taxon>Phaffomycetales</taxon>
        <taxon>Phaffomycetaceae</taxon>
        <taxon>Cyberlindnera</taxon>
    </lineage>
</organism>
<dbReference type="OrthoDB" id="10252502at2759"/>
<evidence type="ECO:0000256" key="11">
    <source>
        <dbReference type="ARBA" id="ARBA00023136"/>
    </source>
</evidence>
<evidence type="ECO:0000256" key="1">
    <source>
        <dbReference type="ARBA" id="ARBA00004477"/>
    </source>
</evidence>
<accession>A0A061B370</accession>
<evidence type="ECO:0000313" key="13">
    <source>
        <dbReference type="EMBL" id="CDR41445.1"/>
    </source>
</evidence>